<keyword evidence="3" id="KW-0539">Nucleus</keyword>
<dbReference type="AlphaFoldDB" id="A0A2P2KXY4"/>
<dbReference type="CDD" id="cd11660">
    <property type="entry name" value="SANT_TRF"/>
    <property type="match status" value="1"/>
</dbReference>
<dbReference type="InterPro" id="IPR001005">
    <property type="entry name" value="SANT/Myb"/>
</dbReference>
<evidence type="ECO:0000259" key="7">
    <source>
        <dbReference type="PROSITE" id="PS51294"/>
    </source>
</evidence>
<feature type="domain" description="HTH myb-type" evidence="7">
    <location>
        <begin position="585"/>
        <end position="644"/>
    </location>
</feature>
<dbReference type="EMBL" id="GGEC01030095">
    <property type="protein sequence ID" value="MBX10579.1"/>
    <property type="molecule type" value="Transcribed_RNA"/>
</dbReference>
<dbReference type="PANTHER" id="PTHR21717">
    <property type="entry name" value="TELOMERIC REPEAT BINDING PROTEIN"/>
    <property type="match status" value="1"/>
</dbReference>
<dbReference type="InterPro" id="IPR057625">
    <property type="entry name" value="TPR1-6-like_ubiquitin"/>
</dbReference>
<dbReference type="PROSITE" id="PS51294">
    <property type="entry name" value="HTH_MYB"/>
    <property type="match status" value="1"/>
</dbReference>
<dbReference type="GO" id="GO:0005634">
    <property type="term" value="C:nucleus"/>
    <property type="evidence" value="ECO:0007669"/>
    <property type="project" value="UniProtKB-SubCell"/>
</dbReference>
<dbReference type="PROSITE" id="PS50053">
    <property type="entry name" value="UBIQUITIN_2"/>
    <property type="match status" value="1"/>
</dbReference>
<dbReference type="PROSITE" id="PS50090">
    <property type="entry name" value="MYB_LIKE"/>
    <property type="match status" value="1"/>
</dbReference>
<dbReference type="SMART" id="SM00717">
    <property type="entry name" value="SANT"/>
    <property type="match status" value="1"/>
</dbReference>
<accession>A0A2P2KXY4</accession>
<organism evidence="8">
    <name type="scientific">Rhizophora mucronata</name>
    <name type="common">Asiatic mangrove</name>
    <dbReference type="NCBI Taxonomy" id="61149"/>
    <lineage>
        <taxon>Eukaryota</taxon>
        <taxon>Viridiplantae</taxon>
        <taxon>Streptophyta</taxon>
        <taxon>Embryophyta</taxon>
        <taxon>Tracheophyta</taxon>
        <taxon>Spermatophyta</taxon>
        <taxon>Magnoliopsida</taxon>
        <taxon>eudicotyledons</taxon>
        <taxon>Gunneridae</taxon>
        <taxon>Pentapetalae</taxon>
        <taxon>rosids</taxon>
        <taxon>fabids</taxon>
        <taxon>Malpighiales</taxon>
        <taxon>Rhizophoraceae</taxon>
        <taxon>Rhizophora</taxon>
    </lineage>
</organism>
<reference evidence="8" key="1">
    <citation type="submission" date="2018-02" db="EMBL/GenBank/DDBJ databases">
        <title>Rhizophora mucronata_Transcriptome.</title>
        <authorList>
            <person name="Meera S.P."/>
            <person name="Sreeshan A."/>
            <person name="Augustine A."/>
        </authorList>
    </citation>
    <scope>NUCLEOTIDE SEQUENCE</scope>
    <source>
        <tissue evidence="8">Leaf</tissue>
    </source>
</reference>
<dbReference type="InterPro" id="IPR029071">
    <property type="entry name" value="Ubiquitin-like_domsf"/>
</dbReference>
<dbReference type="GO" id="GO:0042162">
    <property type="term" value="F:telomeric DNA binding"/>
    <property type="evidence" value="ECO:0007669"/>
    <property type="project" value="UniProtKB-ARBA"/>
</dbReference>
<evidence type="ECO:0000256" key="4">
    <source>
        <dbReference type="SAM" id="MobiDB-lite"/>
    </source>
</evidence>
<evidence type="ECO:0000256" key="2">
    <source>
        <dbReference type="ARBA" id="ARBA00023125"/>
    </source>
</evidence>
<feature type="domain" description="Ubiquitin-like" evidence="5">
    <location>
        <begin position="398"/>
        <end position="468"/>
    </location>
</feature>
<dbReference type="InterPro" id="IPR031105">
    <property type="entry name" value="TRP_plant"/>
</dbReference>
<comment type="subcellular location">
    <subcellularLocation>
        <location evidence="1">Nucleus</location>
    </subcellularLocation>
</comment>
<protein>
    <recommendedName>
        <fullName evidence="9">Telomere repeat-binding protein 5</fullName>
    </recommendedName>
</protein>
<dbReference type="InterPro" id="IPR017930">
    <property type="entry name" value="Myb_dom"/>
</dbReference>
<dbReference type="Gene3D" id="1.10.246.220">
    <property type="match status" value="1"/>
</dbReference>
<dbReference type="SUPFAM" id="SSF54236">
    <property type="entry name" value="Ubiquitin-like"/>
    <property type="match status" value="1"/>
</dbReference>
<dbReference type="SUPFAM" id="SSF46689">
    <property type="entry name" value="Homeodomain-like"/>
    <property type="match status" value="1"/>
</dbReference>
<evidence type="ECO:0000259" key="6">
    <source>
        <dbReference type="PROSITE" id="PS50090"/>
    </source>
</evidence>
<proteinExistence type="predicted"/>
<evidence type="ECO:0000313" key="8">
    <source>
        <dbReference type="EMBL" id="MBX10579.1"/>
    </source>
</evidence>
<evidence type="ECO:0008006" key="9">
    <source>
        <dbReference type="Google" id="ProtNLM"/>
    </source>
</evidence>
<sequence length="690" mass="76557">MVLLRRLDYGFNGYQVPPMPRATRSARRRRCFKKGSEDNQICPFDLLAIVAGNLLLERDGNPNSGDISTNKDQCAVAGDDVKKEWEDEGKLWKIEANDCENPARNFFVSELVSQVHAQISSPKENDKKLGLASPIRNSDCMERVNVEKLVNSRRKDDMGTPNGNVKVAFSSYMECGDCKLKGQTMRLIKDEPHRPAKVLNNSESFMCSYDPVFCNKKPAPVSLHSSAKGPLHGNNIIPNTSCPVIQDNVNVVSRDDDDNSSGCTHTSTKKKFLRSAPRIGDRRIRKILASKYWKVAPKLKDAILSKIDGDWRSAYCNRKNSYKYQRSEKLYPLKKRKHFGGYNSLSYSDGGISSESFLDSPQQGNSGDASGPFQKMHRATGPSVVGQKAPFQPRDSHVKLRIKSFRVPELFIEIPESGTIGSLKRAVMEAVTAVLGGGLRVGVLLQGKKVRDDNKTLLQTGISHHNQLDALGFSLEPNHPQPSASLHPGDSLFLLPCEAPQPLSSRYPPTAVAVHPGTCATSAEPLAANSGDLVESNHDSAPSPTDTSVDNSTTNSKALVTVSAMNVEAHTVAPAHLKYKRSEIAQRRIRRPFSVTEVEALVLAVEKLGTGRWRDVKLRAFDNAKHRTYVDLKDKWKTLVHTARISPQQRRGEPVPQELLDRVLTAHAYWSQQQAKHQLKHQLPETCLLL</sequence>
<name>A0A2P2KXY4_RHIMU</name>
<evidence type="ECO:0000256" key="3">
    <source>
        <dbReference type="ARBA" id="ARBA00023242"/>
    </source>
</evidence>
<evidence type="ECO:0000259" key="5">
    <source>
        <dbReference type="PROSITE" id="PS50053"/>
    </source>
</evidence>
<feature type="domain" description="Myb-like" evidence="6">
    <location>
        <begin position="585"/>
        <end position="640"/>
    </location>
</feature>
<dbReference type="InterPro" id="IPR009057">
    <property type="entry name" value="Homeodomain-like_sf"/>
</dbReference>
<evidence type="ECO:0000256" key="1">
    <source>
        <dbReference type="ARBA" id="ARBA00004123"/>
    </source>
</evidence>
<keyword evidence="2" id="KW-0238">DNA-binding</keyword>
<dbReference type="Pfam" id="PF23603">
    <property type="entry name" value="Ubiquitin_TPR1"/>
    <property type="match status" value="1"/>
</dbReference>
<dbReference type="InterPro" id="IPR000626">
    <property type="entry name" value="Ubiquitin-like_dom"/>
</dbReference>
<feature type="region of interest" description="Disordered" evidence="4">
    <location>
        <begin position="531"/>
        <end position="553"/>
    </location>
</feature>
<feature type="compositionally biased region" description="Low complexity" evidence="4">
    <location>
        <begin position="542"/>
        <end position="553"/>
    </location>
</feature>
<dbReference type="PANTHER" id="PTHR21717:SF70">
    <property type="entry name" value="TELOMERE REPEAT-BINDING PROTEIN 2-RELATED"/>
    <property type="match status" value="1"/>
</dbReference>